<dbReference type="SUPFAM" id="SSF51316">
    <property type="entry name" value="Mss4-like"/>
    <property type="match status" value="1"/>
</dbReference>
<dbReference type="Pfam" id="PF04828">
    <property type="entry name" value="GFA"/>
    <property type="match status" value="1"/>
</dbReference>
<evidence type="ECO:0000259" key="5">
    <source>
        <dbReference type="PROSITE" id="PS51891"/>
    </source>
</evidence>
<dbReference type="PANTHER" id="PTHR33337:SF40">
    <property type="entry name" value="CENP-V_GFA DOMAIN-CONTAINING PROTEIN-RELATED"/>
    <property type="match status" value="1"/>
</dbReference>
<dbReference type="AlphaFoldDB" id="A0A9P4S578"/>
<keyword evidence="7" id="KW-1185">Reference proteome</keyword>
<dbReference type="GO" id="GO:0046872">
    <property type="term" value="F:metal ion binding"/>
    <property type="evidence" value="ECO:0007669"/>
    <property type="project" value="UniProtKB-KW"/>
</dbReference>
<dbReference type="InterPro" id="IPR006913">
    <property type="entry name" value="CENP-V/GFA"/>
</dbReference>
<evidence type="ECO:0000313" key="7">
    <source>
        <dbReference type="Proteomes" id="UP000799429"/>
    </source>
</evidence>
<dbReference type="PANTHER" id="PTHR33337">
    <property type="entry name" value="GFA DOMAIN-CONTAINING PROTEIN"/>
    <property type="match status" value="1"/>
</dbReference>
<name>A0A9P4S578_9PEZI</name>
<comment type="caution">
    <text evidence="6">The sequence shown here is derived from an EMBL/GenBank/DDBJ whole genome shotgun (WGS) entry which is preliminary data.</text>
</comment>
<feature type="domain" description="CENP-V/GFA" evidence="5">
    <location>
        <begin position="11"/>
        <end position="118"/>
    </location>
</feature>
<dbReference type="EMBL" id="MU006109">
    <property type="protein sequence ID" value="KAF2835385.1"/>
    <property type="molecule type" value="Genomic_DNA"/>
</dbReference>
<dbReference type="PROSITE" id="PS51891">
    <property type="entry name" value="CENP_V_GFA"/>
    <property type="match status" value="1"/>
</dbReference>
<protein>
    <recommendedName>
        <fullName evidence="5">CENP-V/GFA domain-containing protein</fullName>
    </recommendedName>
</protein>
<reference evidence="6" key="1">
    <citation type="journal article" date="2020" name="Stud. Mycol.">
        <title>101 Dothideomycetes genomes: a test case for predicting lifestyles and emergence of pathogens.</title>
        <authorList>
            <person name="Haridas S."/>
            <person name="Albert R."/>
            <person name="Binder M."/>
            <person name="Bloem J."/>
            <person name="Labutti K."/>
            <person name="Salamov A."/>
            <person name="Andreopoulos B."/>
            <person name="Baker S."/>
            <person name="Barry K."/>
            <person name="Bills G."/>
            <person name="Bluhm B."/>
            <person name="Cannon C."/>
            <person name="Castanera R."/>
            <person name="Culley D."/>
            <person name="Daum C."/>
            <person name="Ezra D."/>
            <person name="Gonzalez J."/>
            <person name="Henrissat B."/>
            <person name="Kuo A."/>
            <person name="Liang C."/>
            <person name="Lipzen A."/>
            <person name="Lutzoni F."/>
            <person name="Magnuson J."/>
            <person name="Mondo S."/>
            <person name="Nolan M."/>
            <person name="Ohm R."/>
            <person name="Pangilinan J."/>
            <person name="Park H.-J."/>
            <person name="Ramirez L."/>
            <person name="Alfaro M."/>
            <person name="Sun H."/>
            <person name="Tritt A."/>
            <person name="Yoshinaga Y."/>
            <person name="Zwiers L.-H."/>
            <person name="Turgeon B."/>
            <person name="Goodwin S."/>
            <person name="Spatafora J."/>
            <person name="Crous P."/>
            <person name="Grigoriev I."/>
        </authorList>
    </citation>
    <scope>NUCLEOTIDE SEQUENCE</scope>
    <source>
        <strain evidence="6">CBS 101060</strain>
    </source>
</reference>
<dbReference type="GO" id="GO:0016846">
    <property type="term" value="F:carbon-sulfur lyase activity"/>
    <property type="evidence" value="ECO:0007669"/>
    <property type="project" value="InterPro"/>
</dbReference>
<dbReference type="OrthoDB" id="406544at2759"/>
<proteinExistence type="inferred from homology"/>
<sequence length="146" mass="15969">MSKEPSSDMVRKGSCVCGDISLEVRGEPVRVAACYCDHCRVNSGGFAQLGARFPSSALIVHDPNSLLNSYTFTDTSSGNPKQKYFCRTCGSNLYAAVNVPDGEGIVSVRVPILDPKFEDKGLHPKIEGFPQNKPRFLEDLEKQSQL</sequence>
<evidence type="ECO:0000256" key="3">
    <source>
        <dbReference type="ARBA" id="ARBA00022833"/>
    </source>
</evidence>
<keyword evidence="2" id="KW-0479">Metal-binding</keyword>
<evidence type="ECO:0000256" key="2">
    <source>
        <dbReference type="ARBA" id="ARBA00022723"/>
    </source>
</evidence>
<gene>
    <name evidence="6" type="ORF">M501DRAFT_1019905</name>
</gene>
<organism evidence="6 7">
    <name type="scientific">Patellaria atrata CBS 101060</name>
    <dbReference type="NCBI Taxonomy" id="1346257"/>
    <lineage>
        <taxon>Eukaryota</taxon>
        <taxon>Fungi</taxon>
        <taxon>Dikarya</taxon>
        <taxon>Ascomycota</taxon>
        <taxon>Pezizomycotina</taxon>
        <taxon>Dothideomycetes</taxon>
        <taxon>Dothideomycetes incertae sedis</taxon>
        <taxon>Patellariales</taxon>
        <taxon>Patellariaceae</taxon>
        <taxon>Patellaria</taxon>
    </lineage>
</organism>
<comment type="similarity">
    <text evidence="1">Belongs to the Gfa family.</text>
</comment>
<dbReference type="Gene3D" id="3.90.1590.10">
    <property type="entry name" value="glutathione-dependent formaldehyde- activating enzyme (gfa)"/>
    <property type="match status" value="1"/>
</dbReference>
<evidence type="ECO:0000256" key="4">
    <source>
        <dbReference type="ARBA" id="ARBA00023239"/>
    </source>
</evidence>
<evidence type="ECO:0000256" key="1">
    <source>
        <dbReference type="ARBA" id="ARBA00005495"/>
    </source>
</evidence>
<dbReference type="InterPro" id="IPR011057">
    <property type="entry name" value="Mss4-like_sf"/>
</dbReference>
<dbReference type="Proteomes" id="UP000799429">
    <property type="component" value="Unassembled WGS sequence"/>
</dbReference>
<keyword evidence="3" id="KW-0862">Zinc</keyword>
<evidence type="ECO:0000313" key="6">
    <source>
        <dbReference type="EMBL" id="KAF2835385.1"/>
    </source>
</evidence>
<keyword evidence="4" id="KW-0456">Lyase</keyword>
<accession>A0A9P4S578</accession>